<dbReference type="Proteomes" id="UP000554286">
    <property type="component" value="Unassembled WGS sequence"/>
</dbReference>
<evidence type="ECO:0000313" key="1">
    <source>
        <dbReference type="EMBL" id="MBB4268224.1"/>
    </source>
</evidence>
<keyword evidence="2" id="KW-1185">Reference proteome</keyword>
<dbReference type="AlphaFoldDB" id="A0A7W6RGN4"/>
<evidence type="ECO:0000313" key="2">
    <source>
        <dbReference type="Proteomes" id="UP000554286"/>
    </source>
</evidence>
<sequence>MVDKVMRLEIVETGRRRQFSDAEKVRIVEESFVGSRQASATARR</sequence>
<dbReference type="EMBL" id="JACIGK010000064">
    <property type="protein sequence ID" value="MBB4268224.1"/>
    <property type="molecule type" value="Genomic_DNA"/>
</dbReference>
<dbReference type="RefSeq" id="WP_281396757.1">
    <property type="nucleotide sequence ID" value="NZ_JACIGK010000064.1"/>
</dbReference>
<accession>A0A7W6RGN4</accession>
<reference evidence="1 2" key="1">
    <citation type="submission" date="2020-08" db="EMBL/GenBank/DDBJ databases">
        <title>Genome sequencing of Purple Non-Sulfur Bacteria from various extreme environments.</title>
        <authorList>
            <person name="Mayer M."/>
        </authorList>
    </citation>
    <scope>NUCLEOTIDE SEQUENCE [LARGE SCALE GENOMIC DNA]</scope>
    <source>
        <strain evidence="1 2">JA131</strain>
    </source>
</reference>
<organism evidence="1 2">
    <name type="scientific">Roseospira visakhapatnamensis</name>
    <dbReference type="NCBI Taxonomy" id="390880"/>
    <lineage>
        <taxon>Bacteria</taxon>
        <taxon>Pseudomonadati</taxon>
        <taxon>Pseudomonadota</taxon>
        <taxon>Alphaproteobacteria</taxon>
        <taxon>Rhodospirillales</taxon>
        <taxon>Rhodospirillaceae</taxon>
        <taxon>Roseospira</taxon>
    </lineage>
</organism>
<name>A0A7W6RGN4_9PROT</name>
<gene>
    <name evidence="1" type="ORF">GGD89_003888</name>
</gene>
<protein>
    <submittedName>
        <fullName evidence="1">Transposase-like protein</fullName>
    </submittedName>
</protein>
<proteinExistence type="predicted"/>
<comment type="caution">
    <text evidence="1">The sequence shown here is derived from an EMBL/GenBank/DDBJ whole genome shotgun (WGS) entry which is preliminary data.</text>
</comment>